<keyword evidence="7" id="KW-0139">CF(1)</keyword>
<dbReference type="Proteomes" id="UP000075221">
    <property type="component" value="Chromosome"/>
</dbReference>
<name>A0A142KE48_9ACTN</name>
<organism evidence="8 10">
    <name type="scientific">Acidipropionibacterium acidipropionici</name>
    <dbReference type="NCBI Taxonomy" id="1748"/>
    <lineage>
        <taxon>Bacteria</taxon>
        <taxon>Bacillati</taxon>
        <taxon>Actinomycetota</taxon>
        <taxon>Actinomycetes</taxon>
        <taxon>Propionibacteriales</taxon>
        <taxon>Propionibacteriaceae</taxon>
        <taxon>Acidipropionibacterium</taxon>
    </lineage>
</organism>
<reference evidence="9 11" key="1">
    <citation type="journal article" date="2016" name="Plant Dis.">
        <title>Improved production of propionic acid using genome shuffling.</title>
        <authorList>
            <person name="Luna-Flores C.H."/>
            <person name="Palfreyman R.W."/>
            <person name="Kromer J.O."/>
            <person name="Nielsen L.K."/>
            <person name="Marcellin E."/>
        </authorList>
    </citation>
    <scope>NUCLEOTIDE SEQUENCE [LARGE SCALE GENOMIC DNA]</scope>
    <source>
        <strain evidence="9 11">F3E8</strain>
    </source>
</reference>
<keyword evidence="7" id="KW-1003">Cell membrane</keyword>
<dbReference type="GO" id="GO:0005886">
    <property type="term" value="C:plasma membrane"/>
    <property type="evidence" value="ECO:0007669"/>
    <property type="project" value="UniProtKB-SubCell"/>
</dbReference>
<dbReference type="HAMAP" id="MF_01416">
    <property type="entry name" value="ATP_synth_delta_bact"/>
    <property type="match status" value="1"/>
</dbReference>
<keyword evidence="4 7" id="KW-0406">Ion transport</keyword>
<proteinExistence type="inferred from homology"/>
<evidence type="ECO:0000313" key="10">
    <source>
        <dbReference type="Proteomes" id="UP000075221"/>
    </source>
</evidence>
<dbReference type="PRINTS" id="PR00125">
    <property type="entry name" value="ATPASEDELTA"/>
</dbReference>
<dbReference type="GO" id="GO:0045259">
    <property type="term" value="C:proton-transporting ATP synthase complex"/>
    <property type="evidence" value="ECO:0007669"/>
    <property type="project" value="UniProtKB-KW"/>
</dbReference>
<dbReference type="EMBL" id="CP015970">
    <property type="protein sequence ID" value="AOZ45880.1"/>
    <property type="molecule type" value="Genomic_DNA"/>
</dbReference>
<gene>
    <name evidence="7" type="primary">atpH</name>
    <name evidence="9" type="ORF">A8L58_03205</name>
    <name evidence="8" type="ORF">AXH35_01740</name>
</gene>
<evidence type="ECO:0000256" key="4">
    <source>
        <dbReference type="ARBA" id="ARBA00023065"/>
    </source>
</evidence>
<evidence type="ECO:0000256" key="5">
    <source>
        <dbReference type="ARBA" id="ARBA00023136"/>
    </source>
</evidence>
<evidence type="ECO:0000256" key="2">
    <source>
        <dbReference type="ARBA" id="ARBA00022448"/>
    </source>
</evidence>
<dbReference type="Proteomes" id="UP000178666">
    <property type="component" value="Chromosome"/>
</dbReference>
<dbReference type="PANTHER" id="PTHR11910">
    <property type="entry name" value="ATP SYNTHASE DELTA CHAIN"/>
    <property type="match status" value="1"/>
</dbReference>
<dbReference type="GO" id="GO:0046933">
    <property type="term" value="F:proton-transporting ATP synthase activity, rotational mechanism"/>
    <property type="evidence" value="ECO:0007669"/>
    <property type="project" value="UniProtKB-UniRule"/>
</dbReference>
<evidence type="ECO:0000313" key="8">
    <source>
        <dbReference type="EMBL" id="AMS04386.1"/>
    </source>
</evidence>
<dbReference type="RefSeq" id="WP_015070638.1">
    <property type="nucleotide sequence ID" value="NZ_CP013126.1"/>
</dbReference>
<dbReference type="KEGG" id="aaci:ASQ49_12205"/>
<dbReference type="EMBL" id="CP014352">
    <property type="protein sequence ID" value="AMS04386.1"/>
    <property type="molecule type" value="Genomic_DNA"/>
</dbReference>
<comment type="subcellular location">
    <subcellularLocation>
        <location evidence="7">Cell membrane</location>
        <topology evidence="7">Peripheral membrane protein</topology>
    </subcellularLocation>
    <subcellularLocation>
        <location evidence="1">Membrane</location>
    </subcellularLocation>
</comment>
<comment type="function">
    <text evidence="7">F(1)F(0) ATP synthase produces ATP from ADP in the presence of a proton or sodium gradient. F-type ATPases consist of two structural domains, F(1) containing the extramembraneous catalytic core and F(0) containing the membrane proton channel, linked together by a central stalk and a peripheral stalk. During catalysis, ATP synthesis in the catalytic domain of F(1) is coupled via a rotary mechanism of the central stalk subunits to proton translocation.</text>
</comment>
<dbReference type="OrthoDB" id="5242917at2"/>
<reference evidence="8 10" key="2">
    <citation type="submission" date="2016-02" db="EMBL/GenBank/DDBJ databases">
        <title>Complete Genome Sequence of Propionibacterium acidipropionici ATCC 55737.</title>
        <authorList>
            <person name="Luna Flores C.H."/>
            <person name="Nielsen L.K."/>
            <person name="Marcellin E."/>
        </authorList>
    </citation>
    <scope>NUCLEOTIDE SEQUENCE [LARGE SCALE GENOMIC DNA]</scope>
    <source>
        <strain evidence="8 10">ATCC 55737</strain>
    </source>
</reference>
<dbReference type="InterPro" id="IPR000711">
    <property type="entry name" value="ATPase_OSCP/dsu"/>
</dbReference>
<comment type="function">
    <text evidence="7">This protein is part of the stalk that links CF(0) to CF(1). It either transmits conformational changes from CF(0) to CF(1) or is implicated in proton conduction.</text>
</comment>
<protein>
    <recommendedName>
        <fullName evidence="7">ATP synthase subunit delta</fullName>
    </recommendedName>
    <alternativeName>
        <fullName evidence="7">ATP synthase F(1) sector subunit delta</fullName>
    </alternativeName>
    <alternativeName>
        <fullName evidence="7">F-type ATPase subunit delta</fullName>
        <shortName evidence="7">F-ATPase subunit delta</shortName>
    </alternativeName>
</protein>
<dbReference type="AlphaFoldDB" id="A0A142KE48"/>
<keyword evidence="6 7" id="KW-0066">ATP synthesis</keyword>
<keyword evidence="3 7" id="KW-0375">Hydrogen ion transport</keyword>
<accession>A0A142KE48</accession>
<keyword evidence="5 7" id="KW-0472">Membrane</keyword>
<keyword evidence="11" id="KW-1185">Reference proteome</keyword>
<evidence type="ECO:0000313" key="9">
    <source>
        <dbReference type="EMBL" id="AOZ45880.1"/>
    </source>
</evidence>
<sequence>MTSAISGSGAQSARLDALNAELDSVPASQRLSDDLFGVVDLFDGDPGLRRAISDPAVDATARIALAHRLLEDRIGPDALRLVDRALRIGWTSPVQLTRGLEQAGVRSELRTAQGAGAGVDVEDELFRFAQTVRADPALSLALSDADRPVKARRELVSGLLEGRSRPETVVLAARAVRATKASYTDVLDTYVGLSARMRDEQVAVVTTARGLTAEQRGEILAQLERITGHRVDLKEAVDPTVLGGARISFGDEVIDGTVARRLDQAQRTLG</sequence>
<dbReference type="OMA" id="FRFGRIV"/>
<evidence type="ECO:0000256" key="6">
    <source>
        <dbReference type="ARBA" id="ARBA00023310"/>
    </source>
</evidence>
<dbReference type="NCBIfam" id="NF009967">
    <property type="entry name" value="PRK13430.1"/>
    <property type="match status" value="1"/>
</dbReference>
<evidence type="ECO:0000256" key="1">
    <source>
        <dbReference type="ARBA" id="ARBA00004370"/>
    </source>
</evidence>
<evidence type="ECO:0000313" key="11">
    <source>
        <dbReference type="Proteomes" id="UP000178666"/>
    </source>
</evidence>
<dbReference type="Pfam" id="PF00213">
    <property type="entry name" value="OSCP"/>
    <property type="match status" value="1"/>
</dbReference>
<comment type="similarity">
    <text evidence="7">Belongs to the ATPase delta chain family.</text>
</comment>
<dbReference type="GeneID" id="88085768"/>
<evidence type="ECO:0000256" key="3">
    <source>
        <dbReference type="ARBA" id="ARBA00022781"/>
    </source>
</evidence>
<evidence type="ECO:0000256" key="7">
    <source>
        <dbReference type="HAMAP-Rule" id="MF_01416"/>
    </source>
</evidence>
<keyword evidence="2 7" id="KW-0813">Transport</keyword>